<dbReference type="GO" id="GO:0005524">
    <property type="term" value="F:ATP binding"/>
    <property type="evidence" value="ECO:0007669"/>
    <property type="project" value="UniProtKB-KW"/>
</dbReference>
<evidence type="ECO:0000313" key="7">
    <source>
        <dbReference type="EMBL" id="GCE20409.1"/>
    </source>
</evidence>
<keyword evidence="4" id="KW-0092">Biotin</keyword>
<dbReference type="Gene3D" id="2.30.30.100">
    <property type="match status" value="1"/>
</dbReference>
<sequence length="230" mass="25182">MVLTDSQTAGKGRQGRRWVDVAGLNVLSSTVLRPLFPPYQLVMIASLAVVDTIADICNITATIKWPNDVLIGGRKVAGILIETSHDHSGQLVAILGIGVNVNGRVTHFATEQPSLQTEPGLLKLATTLEVESGHVVSREMFITRLLYQIEHRYLALQQEAHKTTANAHGPISRLIREQWRNQLSTLGRTVQVRQGSKLLSGVAEDVNDQGELLLRSHSGECIAITWGDIE</sequence>
<dbReference type="NCBIfam" id="TIGR00121">
    <property type="entry name" value="birA_ligase"/>
    <property type="match status" value="1"/>
</dbReference>
<dbReference type="PANTHER" id="PTHR12835">
    <property type="entry name" value="BIOTIN PROTEIN LIGASE"/>
    <property type="match status" value="1"/>
</dbReference>
<reference evidence="8" key="1">
    <citation type="submission" date="2018-12" db="EMBL/GenBank/DDBJ databases">
        <title>Tengunoibacter tsumagoiensis gen. nov., sp. nov., Dictyobacter kobayashii sp. nov., D. alpinus sp. nov., and D. joshuensis sp. nov. and description of Dictyobacteraceae fam. nov. within the order Ktedonobacterales isolated from Tengu-no-mugimeshi.</title>
        <authorList>
            <person name="Wang C.M."/>
            <person name="Zheng Y."/>
            <person name="Sakai Y."/>
            <person name="Toyoda A."/>
            <person name="Minakuchi Y."/>
            <person name="Abe K."/>
            <person name="Yokota A."/>
            <person name="Yabe S."/>
        </authorList>
    </citation>
    <scope>NUCLEOTIDE SEQUENCE [LARGE SCALE GENOMIC DNA]</scope>
    <source>
        <strain evidence="8">Uno11</strain>
    </source>
</reference>
<keyword evidence="8" id="KW-1185">Reference proteome</keyword>
<dbReference type="GO" id="GO:0004077">
    <property type="term" value="F:biotin--[biotin carboxyl-carrier protein] ligase activity"/>
    <property type="evidence" value="ECO:0007669"/>
    <property type="project" value="UniProtKB-EC"/>
</dbReference>
<dbReference type="EMBL" id="BIFS01000001">
    <property type="protein sequence ID" value="GCE20409.1"/>
    <property type="molecule type" value="Genomic_DNA"/>
</dbReference>
<evidence type="ECO:0000256" key="3">
    <source>
        <dbReference type="ARBA" id="ARBA00022840"/>
    </source>
</evidence>
<dbReference type="InterPro" id="IPR003142">
    <property type="entry name" value="BPL_C"/>
</dbReference>
<dbReference type="CDD" id="cd16442">
    <property type="entry name" value="BPL"/>
    <property type="match status" value="1"/>
</dbReference>
<dbReference type="Pfam" id="PF03099">
    <property type="entry name" value="BPL_LplA_LipB"/>
    <property type="match status" value="1"/>
</dbReference>
<organism evidence="7 8">
    <name type="scientific">Dictyobacter kobayashii</name>
    <dbReference type="NCBI Taxonomy" id="2014872"/>
    <lineage>
        <taxon>Bacteria</taxon>
        <taxon>Bacillati</taxon>
        <taxon>Chloroflexota</taxon>
        <taxon>Ktedonobacteria</taxon>
        <taxon>Ktedonobacterales</taxon>
        <taxon>Dictyobacteraceae</taxon>
        <taxon>Dictyobacter</taxon>
    </lineage>
</organism>
<evidence type="ECO:0000313" key="8">
    <source>
        <dbReference type="Proteomes" id="UP000287188"/>
    </source>
</evidence>
<dbReference type="PANTHER" id="PTHR12835:SF5">
    <property type="entry name" value="BIOTIN--PROTEIN LIGASE"/>
    <property type="match status" value="1"/>
</dbReference>
<dbReference type="Pfam" id="PF02237">
    <property type="entry name" value="BPL_C"/>
    <property type="match status" value="1"/>
</dbReference>
<evidence type="ECO:0000259" key="6">
    <source>
        <dbReference type="PROSITE" id="PS51733"/>
    </source>
</evidence>
<dbReference type="Gene3D" id="3.30.930.10">
    <property type="entry name" value="Bira Bifunctional Protein, Domain 2"/>
    <property type="match status" value="1"/>
</dbReference>
<evidence type="ECO:0000256" key="1">
    <source>
        <dbReference type="ARBA" id="ARBA00022598"/>
    </source>
</evidence>
<dbReference type="Proteomes" id="UP000287188">
    <property type="component" value="Unassembled WGS sequence"/>
</dbReference>
<dbReference type="SUPFAM" id="SSF50037">
    <property type="entry name" value="C-terminal domain of transcriptional repressors"/>
    <property type="match status" value="1"/>
</dbReference>
<gene>
    <name evidence="7" type="ORF">KDK_42090</name>
</gene>
<dbReference type="SUPFAM" id="SSF55681">
    <property type="entry name" value="Class II aaRS and biotin synthetases"/>
    <property type="match status" value="1"/>
</dbReference>
<dbReference type="InterPro" id="IPR004408">
    <property type="entry name" value="Biotin_CoA_COase_ligase"/>
</dbReference>
<dbReference type="PROSITE" id="PS51733">
    <property type="entry name" value="BPL_LPL_CATALYTIC"/>
    <property type="match status" value="1"/>
</dbReference>
<keyword evidence="2" id="KW-0547">Nucleotide-binding</keyword>
<keyword evidence="1" id="KW-0436">Ligase</keyword>
<dbReference type="InterPro" id="IPR004143">
    <property type="entry name" value="BPL_LPL_catalytic"/>
</dbReference>
<accession>A0A402AMZ3</accession>
<dbReference type="EC" id="6.3.4.15" evidence="5"/>
<evidence type="ECO:0000256" key="2">
    <source>
        <dbReference type="ARBA" id="ARBA00022741"/>
    </source>
</evidence>
<proteinExistence type="predicted"/>
<dbReference type="GO" id="GO:0005737">
    <property type="term" value="C:cytoplasm"/>
    <property type="evidence" value="ECO:0007669"/>
    <property type="project" value="TreeGrafter"/>
</dbReference>
<dbReference type="InterPro" id="IPR008988">
    <property type="entry name" value="Transcriptional_repressor_C"/>
</dbReference>
<feature type="domain" description="BPL/LPL catalytic" evidence="6">
    <location>
        <begin position="1"/>
        <end position="157"/>
    </location>
</feature>
<evidence type="ECO:0000256" key="4">
    <source>
        <dbReference type="ARBA" id="ARBA00023267"/>
    </source>
</evidence>
<evidence type="ECO:0000256" key="5">
    <source>
        <dbReference type="ARBA" id="ARBA00024227"/>
    </source>
</evidence>
<dbReference type="InterPro" id="IPR045864">
    <property type="entry name" value="aa-tRNA-synth_II/BPL/LPL"/>
</dbReference>
<protein>
    <recommendedName>
        <fullName evidence="5">biotin--[biotin carboxyl-carrier protein] ligase</fullName>
        <ecNumber evidence="5">6.3.4.15</ecNumber>
    </recommendedName>
</protein>
<dbReference type="AlphaFoldDB" id="A0A402AMZ3"/>
<comment type="caution">
    <text evidence="7">The sequence shown here is derived from an EMBL/GenBank/DDBJ whole genome shotgun (WGS) entry which is preliminary data.</text>
</comment>
<name>A0A402AMZ3_9CHLR</name>
<keyword evidence="3" id="KW-0067">ATP-binding</keyword>